<dbReference type="NCBIfam" id="TIGR00905">
    <property type="entry name" value="2A0302"/>
    <property type="match status" value="1"/>
</dbReference>
<dbReference type="InterPro" id="IPR022461">
    <property type="entry name" value="Arg/Orn_antiprt_ArcD"/>
</dbReference>
<feature type="transmembrane region" description="Helical" evidence="10">
    <location>
        <begin position="203"/>
        <end position="224"/>
    </location>
</feature>
<dbReference type="EMBL" id="JAGGJZ010000011">
    <property type="protein sequence ID" value="MBP1890783.1"/>
    <property type="molecule type" value="Genomic_DNA"/>
</dbReference>
<dbReference type="NCBIfam" id="TIGR03810">
    <property type="entry name" value="arg_ornith_anti"/>
    <property type="match status" value="1"/>
</dbReference>
<dbReference type="InterPro" id="IPR050367">
    <property type="entry name" value="APC_superfamily"/>
</dbReference>
<feature type="transmembrane region" description="Helical" evidence="10">
    <location>
        <begin position="156"/>
        <end position="183"/>
    </location>
</feature>
<dbReference type="Pfam" id="PF13520">
    <property type="entry name" value="AA_permease_2"/>
    <property type="match status" value="1"/>
</dbReference>
<keyword evidence="3" id="KW-0813">Transport</keyword>
<feature type="transmembrane region" description="Helical" evidence="10">
    <location>
        <begin position="12"/>
        <end position="32"/>
    </location>
</feature>
<keyword evidence="12" id="KW-1185">Reference proteome</keyword>
<feature type="transmembrane region" description="Helical" evidence="10">
    <location>
        <begin position="332"/>
        <end position="354"/>
    </location>
</feature>
<keyword evidence="6" id="KW-0029">Amino-acid transport</keyword>
<keyword evidence="4" id="KW-1003">Cell membrane</keyword>
<evidence type="ECO:0000256" key="2">
    <source>
        <dbReference type="ARBA" id="ARBA00008220"/>
    </source>
</evidence>
<gene>
    <name evidence="11" type="ORF">J2Z53_002397</name>
</gene>
<name>A0ABS4F3F8_9CLOT</name>
<evidence type="ECO:0000256" key="8">
    <source>
        <dbReference type="ARBA" id="ARBA00023136"/>
    </source>
</evidence>
<evidence type="ECO:0000256" key="5">
    <source>
        <dbReference type="ARBA" id="ARBA00022692"/>
    </source>
</evidence>
<dbReference type="InterPro" id="IPR002293">
    <property type="entry name" value="AA/rel_permease1"/>
</dbReference>
<dbReference type="PANTHER" id="PTHR42770:SF4">
    <property type="entry name" value="ARGININE_ORNITHINE ANTIPORTER-RELATED"/>
    <property type="match status" value="1"/>
</dbReference>
<accession>A0ABS4F3F8</accession>
<comment type="similarity">
    <text evidence="2">Belongs to the amino acid-polyamine-organocation (APC) superfamily. Basic amino acid/polyamine antiporter (APA) (TC 2.A.3.2) family.</text>
</comment>
<evidence type="ECO:0000313" key="12">
    <source>
        <dbReference type="Proteomes" id="UP000783390"/>
    </source>
</evidence>
<keyword evidence="5 10" id="KW-0812">Transmembrane</keyword>
<dbReference type="RefSeq" id="WP_209797694.1">
    <property type="nucleotide sequence ID" value="NZ_JAGGJZ010000011.1"/>
</dbReference>
<feature type="transmembrane region" description="Helical" evidence="10">
    <location>
        <begin position="44"/>
        <end position="65"/>
    </location>
</feature>
<evidence type="ECO:0000256" key="6">
    <source>
        <dbReference type="ARBA" id="ARBA00022970"/>
    </source>
</evidence>
<evidence type="ECO:0000256" key="3">
    <source>
        <dbReference type="ARBA" id="ARBA00022448"/>
    </source>
</evidence>
<keyword evidence="8 10" id="KW-0472">Membrane</keyword>
<evidence type="ECO:0000256" key="9">
    <source>
        <dbReference type="NCBIfam" id="TIGR03810"/>
    </source>
</evidence>
<reference evidence="11 12" key="1">
    <citation type="submission" date="2021-03" db="EMBL/GenBank/DDBJ databases">
        <title>Genomic Encyclopedia of Type Strains, Phase IV (KMG-IV): sequencing the most valuable type-strain genomes for metagenomic binning, comparative biology and taxonomic classification.</title>
        <authorList>
            <person name="Goeker M."/>
        </authorList>
    </citation>
    <scope>NUCLEOTIDE SEQUENCE [LARGE SCALE GENOMIC DNA]</scope>
    <source>
        <strain evidence="11 12">DSM 3984</strain>
    </source>
</reference>
<dbReference type="PIRSF" id="PIRSF006060">
    <property type="entry name" value="AA_transporter"/>
    <property type="match status" value="1"/>
</dbReference>
<evidence type="ECO:0000256" key="7">
    <source>
        <dbReference type="ARBA" id="ARBA00022989"/>
    </source>
</evidence>
<feature type="transmembrane region" description="Helical" evidence="10">
    <location>
        <begin position="407"/>
        <end position="437"/>
    </location>
</feature>
<feature type="transmembrane region" description="Helical" evidence="10">
    <location>
        <begin position="131"/>
        <end position="149"/>
    </location>
</feature>
<comment type="caution">
    <text evidence="11">The sequence shown here is derived from an EMBL/GenBank/DDBJ whole genome shotgun (WGS) entry which is preliminary data.</text>
</comment>
<proteinExistence type="inferred from homology"/>
<dbReference type="PANTHER" id="PTHR42770">
    <property type="entry name" value="AMINO ACID TRANSPORTER-RELATED"/>
    <property type="match status" value="1"/>
</dbReference>
<evidence type="ECO:0000256" key="1">
    <source>
        <dbReference type="ARBA" id="ARBA00004651"/>
    </source>
</evidence>
<feature type="transmembrane region" description="Helical" evidence="10">
    <location>
        <begin position="457"/>
        <end position="475"/>
    </location>
</feature>
<feature type="transmembrane region" description="Helical" evidence="10">
    <location>
        <begin position="279"/>
        <end position="306"/>
    </location>
</feature>
<feature type="transmembrane region" description="Helical" evidence="10">
    <location>
        <begin position="236"/>
        <end position="259"/>
    </location>
</feature>
<sequence>MSEQQSTGEERNLGFASLAALIVGSMIGGGAFNLPSDMARGAGSGAIILGWVITGIGMIALAFVYQALANRKPELSGGVYSYAKAGFGDYIGFNSAWGYWLSAWIGNVSYAVLLFGAIGYFFPIFGEGNNLASVIGASILVWAFALLIFKGVSGAALVNLITTIAKLVPIFVFIVAAIFAFHFDNFTFEFWGSPDLGSVIDQAKNTMLVTLWCFIGIEGAVVVSGRAKKQSDVGKATVIGLIGTLCIYMLISLMALGVMKRMDLANLQNPSMAYVLEFAVGKWGAVLINLGLIISLFGSLLGWTLLSAEIPFVAAKDGALPKIFSKVNENDAPVGSLIITNILVEVFLLLTLVSNSTYQALYSIASTAILVPYLLSAMYAMKLSYSGETYDVNPEGRTKDKIASTIATIYAIWLCYAAGLKYLLLCFILYAIGIIFYWKAKKETNPDQKVFEGKENVVMIVILAIGILAIILLATGKVTI</sequence>
<dbReference type="InterPro" id="IPR004754">
    <property type="entry name" value="Amino_acid_antiprt"/>
</dbReference>
<keyword evidence="7 10" id="KW-1133">Transmembrane helix</keyword>
<evidence type="ECO:0000256" key="10">
    <source>
        <dbReference type="SAM" id="Phobius"/>
    </source>
</evidence>
<evidence type="ECO:0000256" key="4">
    <source>
        <dbReference type="ARBA" id="ARBA00022475"/>
    </source>
</evidence>
<feature type="transmembrane region" description="Helical" evidence="10">
    <location>
        <begin position="360"/>
        <end position="380"/>
    </location>
</feature>
<dbReference type="Gene3D" id="1.20.1740.10">
    <property type="entry name" value="Amino acid/polyamine transporter I"/>
    <property type="match status" value="1"/>
</dbReference>
<dbReference type="Proteomes" id="UP000783390">
    <property type="component" value="Unassembled WGS sequence"/>
</dbReference>
<organism evidence="11 12">
    <name type="scientific">Clostridium moniliforme</name>
    <dbReference type="NCBI Taxonomy" id="39489"/>
    <lineage>
        <taxon>Bacteria</taxon>
        <taxon>Bacillati</taxon>
        <taxon>Bacillota</taxon>
        <taxon>Clostridia</taxon>
        <taxon>Eubacteriales</taxon>
        <taxon>Clostridiaceae</taxon>
        <taxon>Clostridium</taxon>
    </lineage>
</organism>
<comment type="subcellular location">
    <subcellularLocation>
        <location evidence="1">Cell membrane</location>
        <topology evidence="1">Multi-pass membrane protein</topology>
    </subcellularLocation>
</comment>
<feature type="transmembrane region" description="Helical" evidence="10">
    <location>
        <begin position="104"/>
        <end position="125"/>
    </location>
</feature>
<protein>
    <recommendedName>
        <fullName evidence="9">Arginine-ornithine antiporter</fullName>
    </recommendedName>
</protein>
<evidence type="ECO:0000313" key="11">
    <source>
        <dbReference type="EMBL" id="MBP1890783.1"/>
    </source>
</evidence>